<dbReference type="EMBL" id="CP031124">
    <property type="protein sequence ID" value="AXF86658.1"/>
    <property type="molecule type" value="Genomic_DNA"/>
</dbReference>
<dbReference type="RefSeq" id="WP_114563711.1">
    <property type="nucleotide sequence ID" value="NZ_CP031124.1"/>
</dbReference>
<proteinExistence type="predicted"/>
<protein>
    <submittedName>
        <fullName evidence="1">Uncharacterized protein</fullName>
    </submittedName>
</protein>
<sequence>MVETLDVTLYTNSEAWRFECECRHVLGIKGREARRNYLDEVKRVRGVAAALRLEDGVRLMWSARGSESLG</sequence>
<dbReference type="KEGG" id="hyf:DTO96_102413"/>
<reference evidence="2" key="1">
    <citation type="submission" date="2018-07" db="EMBL/GenBank/DDBJ databases">
        <authorList>
            <person name="Kim H."/>
        </authorList>
    </citation>
    <scope>NUCLEOTIDE SEQUENCE [LARGE SCALE GENOMIC DNA]</scope>
    <source>
        <strain evidence="2">F02</strain>
    </source>
</reference>
<name>A0A345DE70_9BURK</name>
<dbReference type="OrthoDB" id="9156687at2"/>
<dbReference type="Proteomes" id="UP000252182">
    <property type="component" value="Chromosome"/>
</dbReference>
<dbReference type="AlphaFoldDB" id="A0A345DE70"/>
<dbReference type="Pfam" id="PF24751">
    <property type="entry name" value="DUF7696"/>
    <property type="match status" value="1"/>
</dbReference>
<gene>
    <name evidence="1" type="ORF">DTO96_102413</name>
</gene>
<accession>A0A345DE70</accession>
<dbReference type="InterPro" id="IPR056113">
    <property type="entry name" value="DUF7696"/>
</dbReference>
<evidence type="ECO:0000313" key="2">
    <source>
        <dbReference type="Proteomes" id="UP000252182"/>
    </source>
</evidence>
<evidence type="ECO:0000313" key="1">
    <source>
        <dbReference type="EMBL" id="AXF86658.1"/>
    </source>
</evidence>
<organism evidence="1 2">
    <name type="scientific">Ephemeroptericola cinctiostellae</name>
    <dbReference type="NCBI Taxonomy" id="2268024"/>
    <lineage>
        <taxon>Bacteria</taxon>
        <taxon>Pseudomonadati</taxon>
        <taxon>Pseudomonadota</taxon>
        <taxon>Betaproteobacteria</taxon>
        <taxon>Burkholderiales</taxon>
        <taxon>Burkholderiaceae</taxon>
        <taxon>Ephemeroptericola</taxon>
    </lineage>
</organism>
<keyword evidence="2" id="KW-1185">Reference proteome</keyword>